<evidence type="ECO:0000256" key="3">
    <source>
        <dbReference type="ARBA" id="ARBA00022692"/>
    </source>
</evidence>
<evidence type="ECO:0000256" key="2">
    <source>
        <dbReference type="ARBA" id="ARBA00007168"/>
    </source>
</evidence>
<comment type="function">
    <text evidence="6">Probably involved in transport through the plasma membrane.</text>
</comment>
<dbReference type="PANTHER" id="PTHR12385:SF88">
    <property type="entry name" value="CHOLINE TRANSPORTER-LIKE PROTEIN CTL1"/>
    <property type="match status" value="1"/>
</dbReference>
<dbReference type="OrthoDB" id="420519at2759"/>
<feature type="transmembrane region" description="Helical" evidence="6">
    <location>
        <begin position="402"/>
        <end position="422"/>
    </location>
</feature>
<reference evidence="9" key="2">
    <citation type="submission" date="2015-01" db="EMBL/GenBank/DDBJ databases">
        <title>Evolutionary Origins and Diversification of the Mycorrhizal Mutualists.</title>
        <authorList>
            <consortium name="DOE Joint Genome Institute"/>
            <consortium name="Mycorrhizal Genomics Consortium"/>
            <person name="Kohler A."/>
            <person name="Kuo A."/>
            <person name="Nagy L.G."/>
            <person name="Floudas D."/>
            <person name="Copeland A."/>
            <person name="Barry K.W."/>
            <person name="Cichocki N."/>
            <person name="Veneault-Fourrey C."/>
            <person name="LaButti K."/>
            <person name="Lindquist E.A."/>
            <person name="Lipzen A."/>
            <person name="Lundell T."/>
            <person name="Morin E."/>
            <person name="Murat C."/>
            <person name="Riley R."/>
            <person name="Ohm R."/>
            <person name="Sun H."/>
            <person name="Tunlid A."/>
            <person name="Henrissat B."/>
            <person name="Grigoriev I.V."/>
            <person name="Hibbett D.S."/>
            <person name="Martin F."/>
        </authorList>
    </citation>
    <scope>NUCLEOTIDE SEQUENCE [LARGE SCALE GENOMIC DNA]</scope>
    <source>
        <strain evidence="9">MAFF 305830</strain>
    </source>
</reference>
<feature type="transmembrane region" description="Helical" evidence="6">
    <location>
        <begin position="442"/>
        <end position="467"/>
    </location>
</feature>
<dbReference type="Pfam" id="PF04515">
    <property type="entry name" value="Choline_transpo"/>
    <property type="match status" value="1"/>
</dbReference>
<keyword evidence="5 6" id="KW-0472">Membrane</keyword>
<feature type="transmembrane region" description="Helical" evidence="6">
    <location>
        <begin position="146"/>
        <end position="166"/>
    </location>
</feature>
<feature type="transmembrane region" description="Helical" evidence="6">
    <location>
        <begin position="526"/>
        <end position="546"/>
    </location>
</feature>
<gene>
    <name evidence="8" type="ORF">M408DRAFT_326940</name>
</gene>
<dbReference type="GO" id="GO:0005886">
    <property type="term" value="C:plasma membrane"/>
    <property type="evidence" value="ECO:0007669"/>
    <property type="project" value="UniProtKB-SubCell"/>
</dbReference>
<reference evidence="8 9" key="1">
    <citation type="submission" date="2014-04" db="EMBL/GenBank/DDBJ databases">
        <authorList>
            <consortium name="DOE Joint Genome Institute"/>
            <person name="Kuo A."/>
            <person name="Zuccaro A."/>
            <person name="Kohler A."/>
            <person name="Nagy L.G."/>
            <person name="Floudas D."/>
            <person name="Copeland A."/>
            <person name="Barry K.W."/>
            <person name="Cichocki N."/>
            <person name="Veneault-Fourrey C."/>
            <person name="LaButti K."/>
            <person name="Lindquist E.A."/>
            <person name="Lipzen A."/>
            <person name="Lundell T."/>
            <person name="Morin E."/>
            <person name="Murat C."/>
            <person name="Sun H."/>
            <person name="Tunlid A."/>
            <person name="Henrissat B."/>
            <person name="Grigoriev I.V."/>
            <person name="Hibbett D.S."/>
            <person name="Martin F."/>
            <person name="Nordberg H.P."/>
            <person name="Cantor M.N."/>
            <person name="Hua S.X."/>
        </authorList>
    </citation>
    <scope>NUCLEOTIDE SEQUENCE [LARGE SCALE GENOMIC DNA]</scope>
    <source>
        <strain evidence="8 9">MAFF 305830</strain>
    </source>
</reference>
<evidence type="ECO:0000313" key="9">
    <source>
        <dbReference type="Proteomes" id="UP000054097"/>
    </source>
</evidence>
<dbReference type="Proteomes" id="UP000054097">
    <property type="component" value="Unassembled WGS sequence"/>
</dbReference>
<dbReference type="InterPro" id="IPR007603">
    <property type="entry name" value="Choline_transptr-like"/>
</dbReference>
<evidence type="ECO:0000256" key="5">
    <source>
        <dbReference type="ARBA" id="ARBA00023136"/>
    </source>
</evidence>
<dbReference type="PANTHER" id="PTHR12385">
    <property type="entry name" value="CHOLINE TRANSPORTER-LIKE (SLC FAMILY 44)"/>
    <property type="match status" value="1"/>
</dbReference>
<dbReference type="GO" id="GO:0022857">
    <property type="term" value="F:transmembrane transporter activity"/>
    <property type="evidence" value="ECO:0007669"/>
    <property type="project" value="UniProtKB-UniRule"/>
</dbReference>
<feature type="transmembrane region" description="Helical" evidence="6">
    <location>
        <begin position="212"/>
        <end position="238"/>
    </location>
</feature>
<evidence type="ECO:0000256" key="6">
    <source>
        <dbReference type="RuleBase" id="RU368066"/>
    </source>
</evidence>
<evidence type="ECO:0000256" key="4">
    <source>
        <dbReference type="ARBA" id="ARBA00022989"/>
    </source>
</evidence>
<comment type="similarity">
    <text evidence="2 6">Belongs to the CTL (choline transporter-like) family.</text>
</comment>
<dbReference type="AlphaFoldDB" id="A0A0C3BLJ4"/>
<organism evidence="8 9">
    <name type="scientific">Serendipita vermifera MAFF 305830</name>
    <dbReference type="NCBI Taxonomy" id="933852"/>
    <lineage>
        <taxon>Eukaryota</taxon>
        <taxon>Fungi</taxon>
        <taxon>Dikarya</taxon>
        <taxon>Basidiomycota</taxon>
        <taxon>Agaricomycotina</taxon>
        <taxon>Agaricomycetes</taxon>
        <taxon>Sebacinales</taxon>
        <taxon>Serendipitaceae</taxon>
        <taxon>Serendipita</taxon>
    </lineage>
</organism>
<keyword evidence="9" id="KW-1185">Reference proteome</keyword>
<keyword evidence="4 6" id="KW-1133">Transmembrane helix</keyword>
<accession>A0A0C3BLJ4</accession>
<feature type="transmembrane region" description="Helical" evidence="6">
    <location>
        <begin position="488"/>
        <end position="514"/>
    </location>
</feature>
<feature type="compositionally biased region" description="Basic and acidic residues" evidence="7">
    <location>
        <begin position="1"/>
        <end position="29"/>
    </location>
</feature>
<feature type="transmembrane region" description="Helical" evidence="6">
    <location>
        <begin position="298"/>
        <end position="327"/>
    </location>
</feature>
<comment type="subcellular location">
    <subcellularLocation>
        <location evidence="6">Cell membrane</location>
        <topology evidence="6">Multi-pass membrane protein</topology>
    </subcellularLocation>
    <subcellularLocation>
        <location evidence="1">Membrane</location>
        <topology evidence="1">Multi-pass membrane protein</topology>
    </subcellularLocation>
</comment>
<protein>
    <recommendedName>
        <fullName evidence="6">Protein PNS1</fullName>
    </recommendedName>
</protein>
<feature type="region of interest" description="Disordered" evidence="7">
    <location>
        <begin position="1"/>
        <end position="114"/>
    </location>
</feature>
<proteinExistence type="inferred from homology"/>
<keyword evidence="3 6" id="KW-0812">Transmembrane</keyword>
<dbReference type="EMBL" id="KN824280">
    <property type="protein sequence ID" value="KIM32341.1"/>
    <property type="molecule type" value="Genomic_DNA"/>
</dbReference>
<feature type="compositionally biased region" description="Low complexity" evidence="7">
    <location>
        <begin position="79"/>
        <end position="94"/>
    </location>
</feature>
<evidence type="ECO:0000256" key="1">
    <source>
        <dbReference type="ARBA" id="ARBA00004141"/>
    </source>
</evidence>
<evidence type="ECO:0000313" key="8">
    <source>
        <dbReference type="EMBL" id="KIM32341.1"/>
    </source>
</evidence>
<evidence type="ECO:0000256" key="7">
    <source>
        <dbReference type="SAM" id="MobiDB-lite"/>
    </source>
</evidence>
<feature type="transmembrane region" description="Helical" evidence="6">
    <location>
        <begin position="186"/>
        <end position="205"/>
    </location>
</feature>
<feature type="transmembrane region" description="Helical" evidence="6">
    <location>
        <begin position="250"/>
        <end position="270"/>
    </location>
</feature>
<sequence>MAEGSHEGDDHDDEDPHLRRSRGAGHEYDPFNLEDIPDDEREDGAGLEASLGDAQDSLPLLLQSNWRQAHKQPQRQAKSPSPESSPSSSNDSLPMGLDMFEDDRPAPRPTLTQSLLPRNPDAPFVFNLPVPGRIPRRKYNDAGWANLWYASMAICAIGFILTLFLTNPTYSPSSLLYSTLTHTIPLITLFTIISAFTSYLIIALLRFAVKPVLMATSVAVPTVMIVAATWAFAASFIWTGKEGGWAETVGLRLFALVPLVLAGLSARSLYNRRLRLHETISVVSLSTRLLLEPGQLPLLALSPAILLASVLASLPFLSLIFHLLLIRYSSGGDWHVKPYAGWLTFVAIFVWVWTWFIARDVLRMSVATVIGSWYFLDRRIEPIEETRAAIYRATSPSLGSNCLSAIVMTGVQVFTFAIQAAARVTVPPMLLPIITPLAAPTAFLSNAMASLSHYALVYAGITGEGFFPSARRARALTSSRGLRSRAGYTLLSILLFLTAFAMGLLAAMAAYVFTAFTLRNPAAAPMASFIGGTITFLVGWFCMSLVDDVADSLYMCYCIDVDTGATHKPEVFDAFDGRKQPPSGQSRA</sequence>
<feature type="transmembrane region" description="Helical" evidence="6">
    <location>
        <begin position="339"/>
        <end position="358"/>
    </location>
</feature>
<name>A0A0C3BLJ4_SERVB</name>
<dbReference type="HOGENOM" id="CLU_008052_1_0_1"/>